<evidence type="ECO:0000313" key="6">
    <source>
        <dbReference type="Proteomes" id="UP000000272"/>
    </source>
</evidence>
<organism evidence="5 6">
    <name type="scientific">Thermosediminibacter oceani (strain ATCC BAA-1034 / DSM 16646 / JW/IW-1228P)</name>
    <dbReference type="NCBI Taxonomy" id="555079"/>
    <lineage>
        <taxon>Bacteria</taxon>
        <taxon>Bacillati</taxon>
        <taxon>Bacillota</taxon>
        <taxon>Clostridia</taxon>
        <taxon>Thermosediminibacterales</taxon>
        <taxon>Thermosediminibacteraceae</taxon>
        <taxon>Thermosediminibacter</taxon>
    </lineage>
</organism>
<comment type="similarity">
    <text evidence="1">Belongs to the proline racemase family.</text>
</comment>
<evidence type="ECO:0000256" key="1">
    <source>
        <dbReference type="ARBA" id="ARBA00007529"/>
    </source>
</evidence>
<evidence type="ECO:0000313" key="5">
    <source>
        <dbReference type="EMBL" id="ADL08413.1"/>
    </source>
</evidence>
<gene>
    <name evidence="5" type="ordered locus">Toce_1677</name>
</gene>
<dbReference type="GO" id="GO:0018112">
    <property type="term" value="F:proline racemase activity"/>
    <property type="evidence" value="ECO:0007669"/>
    <property type="project" value="UniProtKB-EC"/>
</dbReference>
<dbReference type="AlphaFoldDB" id="D9RYI9"/>
<dbReference type="Pfam" id="PF05544">
    <property type="entry name" value="Pro_racemase"/>
    <property type="match status" value="1"/>
</dbReference>
<dbReference type="Proteomes" id="UP000000272">
    <property type="component" value="Chromosome"/>
</dbReference>
<evidence type="ECO:0000256" key="2">
    <source>
        <dbReference type="ARBA" id="ARBA00052373"/>
    </source>
</evidence>
<dbReference type="PANTHER" id="PTHR33442:SF5">
    <property type="entry name" value="BIFUNCTIONAL TRANS-3-HYDROXY-L-PROLINE DEHYDRATASE_2-EPIMERASE"/>
    <property type="match status" value="1"/>
</dbReference>
<dbReference type="EMBL" id="CP002131">
    <property type="protein sequence ID" value="ADL08413.1"/>
    <property type="molecule type" value="Genomic_DNA"/>
</dbReference>
<dbReference type="eggNOG" id="COG3938">
    <property type="taxonomic scope" value="Bacteria"/>
</dbReference>
<dbReference type="SUPFAM" id="SSF54506">
    <property type="entry name" value="Diaminopimelate epimerase-like"/>
    <property type="match status" value="1"/>
</dbReference>
<dbReference type="FunFam" id="3.10.310.10:FF:000005">
    <property type="entry name" value="Proline racemase"/>
    <property type="match status" value="1"/>
</dbReference>
<dbReference type="STRING" id="555079.Toce_1677"/>
<reference evidence="5 6" key="1">
    <citation type="journal article" date="2010" name="Stand. Genomic Sci.">
        <title>Complete genome sequence of Thermosediminibacter oceani type strain (JW/IW-1228P).</title>
        <authorList>
            <person name="Pitluck S."/>
            <person name="Yasawong M."/>
            <person name="Munk C."/>
            <person name="Nolan M."/>
            <person name="Lapidus A."/>
            <person name="Lucas S."/>
            <person name="Glavina Del Rio T."/>
            <person name="Tice H."/>
            <person name="Cheng J.F."/>
            <person name="Bruce D."/>
            <person name="Detter C."/>
            <person name="Tapia R."/>
            <person name="Han C."/>
            <person name="Goodwin L."/>
            <person name="Liolios K."/>
            <person name="Ivanova N."/>
            <person name="Mavromatis K."/>
            <person name="Mikhailova N."/>
            <person name="Pati A."/>
            <person name="Chen A."/>
            <person name="Palaniappan K."/>
            <person name="Land M."/>
            <person name="Hauser L."/>
            <person name="Chang Y.J."/>
            <person name="Jeffries C.D."/>
            <person name="Rohde M."/>
            <person name="Spring S."/>
            <person name="Sikorski J."/>
            <person name="Goker M."/>
            <person name="Woyke T."/>
            <person name="Bristow J."/>
            <person name="Eisen J.A."/>
            <person name="Markowitz V."/>
            <person name="Hugenholtz P."/>
            <person name="Kyrpides N.C."/>
            <person name="Klenk H.P."/>
        </authorList>
    </citation>
    <scope>NUCLEOTIDE SEQUENCE [LARGE SCALE GENOMIC DNA]</scope>
    <source>
        <strain evidence="6">ATCC BAA-1034 / DSM 16646 / JW/IW-1228P</strain>
    </source>
</reference>
<dbReference type="HOGENOM" id="CLU_036729_0_0_9"/>
<protein>
    <recommendedName>
        <fullName evidence="4">Proline racemase</fullName>
        <ecNumber evidence="3">5.1.1.4</ecNumber>
    </recommendedName>
</protein>
<dbReference type="GO" id="GO:0047580">
    <property type="term" value="F:4-hydroxyproline epimerase activity"/>
    <property type="evidence" value="ECO:0007669"/>
    <property type="project" value="TreeGrafter"/>
</dbReference>
<dbReference type="OrthoDB" id="181267at2"/>
<dbReference type="PIRSF" id="PIRSF029792">
    <property type="entry name" value="Pro_racemase"/>
    <property type="match status" value="1"/>
</dbReference>
<evidence type="ECO:0000256" key="4">
    <source>
        <dbReference type="ARBA" id="ARBA00069700"/>
    </source>
</evidence>
<dbReference type="EC" id="5.1.1.4" evidence="3"/>
<dbReference type="KEGG" id="toc:Toce_1677"/>
<proteinExistence type="inferred from homology"/>
<keyword evidence="6" id="KW-1185">Reference proteome</keyword>
<sequence>MRFSRYIIAVDSHTMGEPTRVVVGGIPHIPGRTMAEKKAYLEQNMDHIRTALMHEPRGHRDMFGSIITAPVNQEADFGIIFMDGGGYLNMCGHGSIGAVTVAIETGMVKPLSPVTHVKLDTPAGLIEARAELSDNIVKSVTIKNVPAFLYEPDVKIDVPGIGEITADISFGGSFFAIVDAKQLGIKVDPSNIDDLIKAGMAIKRAANEQIKVQHPEKEHIKTIDLVEIYDETENPNAHLKNVVIFGDGQADRSPCGTGTSAKMATLYAKGKLSLNQEFFYESIIGTVFKGKLVAETQVGPYKAVIPEITGSAYITGFNQFVIDPEDPVKYGFLLGKPGSGECCKMN</sequence>
<name>D9RYI9_THEOJ</name>
<evidence type="ECO:0000256" key="3">
    <source>
        <dbReference type="ARBA" id="ARBA00067038"/>
    </source>
</evidence>
<dbReference type="InterPro" id="IPR008794">
    <property type="entry name" value="Pro_racemase_fam"/>
</dbReference>
<accession>D9RYI9</accession>
<dbReference type="PANTHER" id="PTHR33442">
    <property type="entry name" value="TRANS-3-HYDROXY-L-PROLINE DEHYDRATASE"/>
    <property type="match status" value="1"/>
</dbReference>
<dbReference type="RefSeq" id="WP_013276435.1">
    <property type="nucleotide sequence ID" value="NC_014377.1"/>
</dbReference>
<comment type="catalytic activity">
    <reaction evidence="2">
        <text>L-proline = D-proline</text>
        <dbReference type="Rhea" id="RHEA:10680"/>
        <dbReference type="ChEBI" id="CHEBI:57726"/>
        <dbReference type="ChEBI" id="CHEBI:60039"/>
        <dbReference type="EC" id="5.1.1.4"/>
    </reaction>
</comment>
<dbReference type="SFLD" id="SFLDS00028">
    <property type="entry name" value="Proline_Racemase"/>
    <property type="match status" value="1"/>
</dbReference>
<dbReference type="Gene3D" id="3.10.310.10">
    <property type="entry name" value="Diaminopimelate Epimerase, Chain A, domain 1"/>
    <property type="match status" value="2"/>
</dbReference>
<keyword evidence="5" id="KW-0413">Isomerase</keyword>
<dbReference type="NCBIfam" id="NF010576">
    <property type="entry name" value="PRK13969.1"/>
    <property type="match status" value="1"/>
</dbReference>